<evidence type="ECO:0000256" key="1">
    <source>
        <dbReference type="PROSITE-ProRule" id="PRU10100"/>
    </source>
</evidence>
<feature type="domain" description="L-asparaginase N-terminal" evidence="2">
    <location>
        <begin position="33"/>
        <end position="77"/>
    </location>
</feature>
<dbReference type="InterPro" id="IPR036152">
    <property type="entry name" value="Asp/glu_Ase-like_sf"/>
</dbReference>
<dbReference type="Proteomes" id="UP000233556">
    <property type="component" value="Unassembled WGS sequence"/>
</dbReference>
<accession>A0A2I0TAQ2</accession>
<dbReference type="Pfam" id="PF00710">
    <property type="entry name" value="Asparaginase"/>
    <property type="match status" value="1"/>
</dbReference>
<dbReference type="PROSITE" id="PS00917">
    <property type="entry name" value="ASN_GLN_ASE_2"/>
    <property type="match status" value="1"/>
</dbReference>
<dbReference type="PROSITE" id="PS51732">
    <property type="entry name" value="ASN_GLN_ASE_3"/>
    <property type="match status" value="1"/>
</dbReference>
<dbReference type="PANTHER" id="PTHR11707:SF28">
    <property type="entry name" value="60 KDA LYSOPHOSPHOLIPASE"/>
    <property type="match status" value="1"/>
</dbReference>
<dbReference type="GO" id="GO:0004067">
    <property type="term" value="F:asparaginase activity"/>
    <property type="evidence" value="ECO:0007669"/>
    <property type="project" value="UniProtKB-UniRule"/>
</dbReference>
<dbReference type="InterPro" id="IPR027474">
    <property type="entry name" value="L-asparaginase_N"/>
</dbReference>
<name>A0A2I0TAQ2_LIMLA</name>
<dbReference type="InterPro" id="IPR006034">
    <property type="entry name" value="Asparaginase/glutaminase-like"/>
</dbReference>
<keyword evidence="4" id="KW-1185">Reference proteome</keyword>
<sequence length="141" mass="15948">MPLFQDLCYYHVLKLFIRTKDIWYYRGNFPNKEHYEKYDGFVILHGTDTMAYTASALSFMCENLGKTVVLTGSQVKAFLQPPIEGIVLETYGSGNAPNSRADLLEELKKAAERKVVILNCTQCLRGSVKTVYATGQVRVVQ</sequence>
<proteinExistence type="predicted"/>
<protein>
    <recommendedName>
        <fullName evidence="2">L-asparaginase N-terminal domain-containing protein</fullName>
    </recommendedName>
</protein>
<dbReference type="SUPFAM" id="SSF53774">
    <property type="entry name" value="Glutaminase/Asparaginase"/>
    <property type="match status" value="1"/>
</dbReference>
<dbReference type="InterPro" id="IPR037152">
    <property type="entry name" value="L-asparaginase_N_sf"/>
</dbReference>
<dbReference type="Gene3D" id="3.40.50.1170">
    <property type="entry name" value="L-asparaginase, N-terminal domain"/>
    <property type="match status" value="1"/>
</dbReference>
<feature type="active site" evidence="1">
    <location>
        <position position="47"/>
    </location>
</feature>
<dbReference type="InterPro" id="IPR027475">
    <property type="entry name" value="Asparaginase/glutaminase_AS2"/>
</dbReference>
<dbReference type="OrthoDB" id="542841at2759"/>
<dbReference type="PIRSF" id="PIRSF001220">
    <property type="entry name" value="L-ASNase_gatD"/>
    <property type="match status" value="1"/>
</dbReference>
<dbReference type="AlphaFoldDB" id="A0A2I0TAQ2"/>
<gene>
    <name evidence="3" type="ORF">llap_18826</name>
</gene>
<dbReference type="PIRSF" id="PIRSF500176">
    <property type="entry name" value="L_ASNase"/>
    <property type="match status" value="1"/>
</dbReference>
<evidence type="ECO:0000313" key="3">
    <source>
        <dbReference type="EMBL" id="PKU30870.1"/>
    </source>
</evidence>
<evidence type="ECO:0000313" key="4">
    <source>
        <dbReference type="Proteomes" id="UP000233556"/>
    </source>
</evidence>
<dbReference type="PANTHER" id="PTHR11707">
    <property type="entry name" value="L-ASPARAGINASE"/>
    <property type="match status" value="1"/>
</dbReference>
<reference evidence="4" key="1">
    <citation type="submission" date="2017-11" db="EMBL/GenBank/DDBJ databases">
        <authorList>
            <person name="Lima N.C."/>
            <person name="Parody-Merino A.M."/>
            <person name="Battley P.F."/>
            <person name="Fidler A.E."/>
            <person name="Prosdocimi F."/>
        </authorList>
    </citation>
    <scope>NUCLEOTIDE SEQUENCE [LARGE SCALE GENOMIC DNA]</scope>
</reference>
<dbReference type="EMBL" id="KZ513816">
    <property type="protein sequence ID" value="PKU30870.1"/>
    <property type="molecule type" value="Genomic_DNA"/>
</dbReference>
<reference evidence="4" key="2">
    <citation type="submission" date="2017-12" db="EMBL/GenBank/DDBJ databases">
        <title>Genome sequence of the Bar-tailed Godwit (Limosa lapponica baueri).</title>
        <authorList>
            <person name="Lima N.C.B."/>
            <person name="Parody-Merino A.M."/>
            <person name="Battley P.F."/>
            <person name="Fidler A.E."/>
            <person name="Prosdocimi F."/>
        </authorList>
    </citation>
    <scope>NUCLEOTIDE SEQUENCE [LARGE SCALE GENOMIC DNA]</scope>
</reference>
<dbReference type="SMART" id="SM00870">
    <property type="entry name" value="Asparaginase"/>
    <property type="match status" value="1"/>
</dbReference>
<organism evidence="3 4">
    <name type="scientific">Limosa lapponica baueri</name>
    <dbReference type="NCBI Taxonomy" id="1758121"/>
    <lineage>
        <taxon>Eukaryota</taxon>
        <taxon>Metazoa</taxon>
        <taxon>Chordata</taxon>
        <taxon>Craniata</taxon>
        <taxon>Vertebrata</taxon>
        <taxon>Euteleostomi</taxon>
        <taxon>Archelosauria</taxon>
        <taxon>Archosauria</taxon>
        <taxon>Dinosauria</taxon>
        <taxon>Saurischia</taxon>
        <taxon>Theropoda</taxon>
        <taxon>Coelurosauria</taxon>
        <taxon>Aves</taxon>
        <taxon>Neognathae</taxon>
        <taxon>Neoaves</taxon>
        <taxon>Charadriiformes</taxon>
        <taxon>Scolopacidae</taxon>
        <taxon>Limosa</taxon>
    </lineage>
</organism>
<evidence type="ECO:0000259" key="2">
    <source>
        <dbReference type="Pfam" id="PF00710"/>
    </source>
</evidence>
<dbReference type="PRINTS" id="PR00139">
    <property type="entry name" value="ASNGLNASE"/>
</dbReference>